<dbReference type="AlphaFoldDB" id="A0A2A4T2G4"/>
<dbReference type="PANTHER" id="PTHR30290:SF64">
    <property type="entry name" value="ABC TRANSPORTER PERIPLASMIC BINDING PROTEIN"/>
    <property type="match status" value="1"/>
</dbReference>
<evidence type="ECO:0000313" key="3">
    <source>
        <dbReference type="EMBL" id="PCI27820.1"/>
    </source>
</evidence>
<dbReference type="EMBL" id="NVSR01000048">
    <property type="protein sequence ID" value="PCI27820.1"/>
    <property type="molecule type" value="Genomic_DNA"/>
</dbReference>
<dbReference type="Pfam" id="PF00496">
    <property type="entry name" value="SBP_bac_5"/>
    <property type="match status" value="1"/>
</dbReference>
<dbReference type="GO" id="GO:0030288">
    <property type="term" value="C:outer membrane-bounded periplasmic space"/>
    <property type="evidence" value="ECO:0007669"/>
    <property type="project" value="TreeGrafter"/>
</dbReference>
<dbReference type="GO" id="GO:0042884">
    <property type="term" value="P:microcin transport"/>
    <property type="evidence" value="ECO:0007669"/>
    <property type="project" value="TreeGrafter"/>
</dbReference>
<gene>
    <name evidence="3" type="ORF">COB67_07715</name>
</gene>
<dbReference type="PANTHER" id="PTHR30290">
    <property type="entry name" value="PERIPLASMIC BINDING COMPONENT OF ABC TRANSPORTER"/>
    <property type="match status" value="1"/>
</dbReference>
<dbReference type="GO" id="GO:1904680">
    <property type="term" value="F:peptide transmembrane transporter activity"/>
    <property type="evidence" value="ECO:0007669"/>
    <property type="project" value="TreeGrafter"/>
</dbReference>
<dbReference type="Proteomes" id="UP000218113">
    <property type="component" value="Unassembled WGS sequence"/>
</dbReference>
<accession>A0A2A4T2G4</accession>
<dbReference type="GO" id="GO:0015833">
    <property type="term" value="P:peptide transport"/>
    <property type="evidence" value="ECO:0007669"/>
    <property type="project" value="TreeGrafter"/>
</dbReference>
<sequence length="608" mass="70891">MPQEQNTCLPPSSSPRFFHVLLLILLFCGGWLFTAHATVSLPADLKWVTNDNTSDYTDPQAKRGGTFYDSVPTYPLTFRPYGPNANSGSFVSHNRRWSIDWSMTTEHPNTRELIPNLATHWAVLPDNKTVYYKLDPDVRWSDGKAVTADDYLFSYQFLRSKHIKAPYTKKYMEDYFESVDKIDDYTLRMVAKKPSWRILRELDFSPMPRHAIKLDKNWVKKYNWKPNVVVGPYALKKFKKGKFVEFHRVKNWWGDKKKRYQNKFNFKKFRVNVIRTREVEFEMFKKGKVDLYGVSDSTRWVKQTNFKAIKKGYINKQQILVDTPTGIRGVFLNAQDSLLRDIKVRRALLHLIDFKTINHKLLYNLSTRKHNFFDVSPPYKDIKVQTWPYDLKKANQLLDEAGWTGKRTAQGIRTKNGQLLKVVVSLGSKATLKYLTVIRESALKAGLEFQLKMLDGAALYKSVGQMSHQAAALGFAGGSYPSPRQFLHTDGIQKNSNNLFQFGSKEIDQLIEVYEFDMDEQKRIDAIFRIEQIVKENAILIPFWKHNHAKLLWWRHIKGPKGFITKSGIDYDLLWYDKEEKEKIKQYKKSGKSFSRLPLDADPFGIKS</sequence>
<name>A0A2A4T2G4_9DELT</name>
<protein>
    <recommendedName>
        <fullName evidence="2">Solute-binding protein family 5 domain-containing protein</fullName>
    </recommendedName>
</protein>
<comment type="caution">
    <text evidence="3">The sequence shown here is derived from an EMBL/GenBank/DDBJ whole genome shotgun (WGS) entry which is preliminary data.</text>
</comment>
<organism evidence="3 4">
    <name type="scientific">SAR324 cluster bacterium</name>
    <dbReference type="NCBI Taxonomy" id="2024889"/>
    <lineage>
        <taxon>Bacteria</taxon>
        <taxon>Deltaproteobacteria</taxon>
        <taxon>SAR324 cluster</taxon>
    </lineage>
</organism>
<dbReference type="Gene3D" id="3.40.190.10">
    <property type="entry name" value="Periplasmic binding protein-like II"/>
    <property type="match status" value="1"/>
</dbReference>
<dbReference type="PIRSF" id="PIRSF002741">
    <property type="entry name" value="MppA"/>
    <property type="match status" value="1"/>
</dbReference>
<feature type="domain" description="Solute-binding protein family 5" evidence="2">
    <location>
        <begin position="112"/>
        <end position="496"/>
    </location>
</feature>
<evidence type="ECO:0000313" key="4">
    <source>
        <dbReference type="Proteomes" id="UP000218113"/>
    </source>
</evidence>
<proteinExistence type="predicted"/>
<evidence type="ECO:0000256" key="1">
    <source>
        <dbReference type="ARBA" id="ARBA00022729"/>
    </source>
</evidence>
<dbReference type="CDD" id="cd08497">
    <property type="entry name" value="MbnE-like"/>
    <property type="match status" value="1"/>
</dbReference>
<dbReference type="InterPro" id="IPR000914">
    <property type="entry name" value="SBP_5_dom"/>
</dbReference>
<dbReference type="InterPro" id="IPR039424">
    <property type="entry name" value="SBP_5"/>
</dbReference>
<reference evidence="4" key="1">
    <citation type="submission" date="2017-08" db="EMBL/GenBank/DDBJ databases">
        <title>A dynamic microbial community with high functional redundancy inhabits the cold, oxic subseafloor aquifer.</title>
        <authorList>
            <person name="Tully B.J."/>
            <person name="Wheat C.G."/>
            <person name="Glazer B.T."/>
            <person name="Huber J.A."/>
        </authorList>
    </citation>
    <scope>NUCLEOTIDE SEQUENCE [LARGE SCALE GENOMIC DNA]</scope>
</reference>
<dbReference type="GO" id="GO:0043190">
    <property type="term" value="C:ATP-binding cassette (ABC) transporter complex"/>
    <property type="evidence" value="ECO:0007669"/>
    <property type="project" value="InterPro"/>
</dbReference>
<dbReference type="SUPFAM" id="SSF53850">
    <property type="entry name" value="Periplasmic binding protein-like II"/>
    <property type="match status" value="1"/>
</dbReference>
<dbReference type="InterPro" id="IPR030678">
    <property type="entry name" value="Peptide/Ni-bd"/>
</dbReference>
<evidence type="ECO:0000259" key="2">
    <source>
        <dbReference type="Pfam" id="PF00496"/>
    </source>
</evidence>
<dbReference type="Gene3D" id="3.10.105.10">
    <property type="entry name" value="Dipeptide-binding Protein, Domain 3"/>
    <property type="match status" value="1"/>
</dbReference>
<keyword evidence="1" id="KW-0732">Signal</keyword>